<evidence type="ECO:0000313" key="1">
    <source>
        <dbReference type="EMBL" id="QDR80458.1"/>
    </source>
</evidence>
<protein>
    <submittedName>
        <fullName evidence="1">Uncharacterized protein</fullName>
    </submittedName>
</protein>
<name>A0A517DT17_9FIRM</name>
<accession>A0A517DT17</accession>
<dbReference type="AlphaFoldDB" id="A0A517DT17"/>
<dbReference type="Proteomes" id="UP000320776">
    <property type="component" value="Chromosome"/>
</dbReference>
<evidence type="ECO:0000313" key="2">
    <source>
        <dbReference type="Proteomes" id="UP000320776"/>
    </source>
</evidence>
<gene>
    <name evidence="1" type="ORF">SPTER_17850</name>
</gene>
<dbReference type="EMBL" id="CP036259">
    <property type="protein sequence ID" value="QDR80458.1"/>
    <property type="molecule type" value="Genomic_DNA"/>
</dbReference>
<keyword evidence="2" id="KW-1185">Reference proteome</keyword>
<organism evidence="1 2">
    <name type="scientific">Sporomusa termitida</name>
    <dbReference type="NCBI Taxonomy" id="2377"/>
    <lineage>
        <taxon>Bacteria</taxon>
        <taxon>Bacillati</taxon>
        <taxon>Bacillota</taxon>
        <taxon>Negativicutes</taxon>
        <taxon>Selenomonadales</taxon>
        <taxon>Sporomusaceae</taxon>
        <taxon>Sporomusa</taxon>
    </lineage>
</organism>
<proteinExistence type="predicted"/>
<sequence>MKAIVVILRLAASQHVRKLENGAAGCENSLMATDCSGAKLLLAVDAAGQGQTEPAEYIRKTWLLPAS</sequence>
<reference evidence="1 2" key="1">
    <citation type="submission" date="2019-02" db="EMBL/GenBank/DDBJ databases">
        <title>Closed genome of Sporomusa termitida DSM 4440.</title>
        <authorList>
            <person name="Poehlein A."/>
            <person name="Daniel R."/>
        </authorList>
    </citation>
    <scope>NUCLEOTIDE SEQUENCE [LARGE SCALE GENOMIC DNA]</scope>
    <source>
        <strain evidence="1 2">DSM 4440</strain>
    </source>
</reference>
<dbReference type="KEGG" id="sted:SPTER_17850"/>